<dbReference type="AlphaFoldDB" id="A0AAW4N5R5"/>
<gene>
    <name evidence="2" type="ORF">KSW80_06335</name>
</gene>
<organism evidence="2 3">
    <name type="scientific">Segatella copri</name>
    <dbReference type="NCBI Taxonomy" id="165179"/>
    <lineage>
        <taxon>Bacteria</taxon>
        <taxon>Pseudomonadati</taxon>
        <taxon>Bacteroidota</taxon>
        <taxon>Bacteroidia</taxon>
        <taxon>Bacteroidales</taxon>
        <taxon>Prevotellaceae</taxon>
        <taxon>Segatella</taxon>
    </lineage>
</organism>
<name>A0AAW4N5R5_9BACT</name>
<dbReference type="PANTHER" id="PTHR43685:SF2">
    <property type="entry name" value="GLYCOSYLTRANSFERASE 2-LIKE DOMAIN-CONTAINING PROTEIN"/>
    <property type="match status" value="1"/>
</dbReference>
<evidence type="ECO:0000259" key="1">
    <source>
        <dbReference type="Pfam" id="PF00535"/>
    </source>
</evidence>
<dbReference type="CDD" id="cd00761">
    <property type="entry name" value="Glyco_tranf_GTA_type"/>
    <property type="match status" value="1"/>
</dbReference>
<feature type="domain" description="Glycosyltransferase 2-like" evidence="1">
    <location>
        <begin position="5"/>
        <end position="130"/>
    </location>
</feature>
<dbReference type="InterPro" id="IPR050834">
    <property type="entry name" value="Glycosyltransf_2"/>
</dbReference>
<dbReference type="Pfam" id="PF00535">
    <property type="entry name" value="Glycos_transf_2"/>
    <property type="match status" value="1"/>
</dbReference>
<evidence type="ECO:0000313" key="2">
    <source>
        <dbReference type="EMBL" id="MBV3408016.1"/>
    </source>
</evidence>
<dbReference type="Proteomes" id="UP001196316">
    <property type="component" value="Unassembled WGS sequence"/>
</dbReference>
<proteinExistence type="predicted"/>
<protein>
    <submittedName>
        <fullName evidence="2">Glycosyltransferase family 2 protein</fullName>
    </submittedName>
</protein>
<evidence type="ECO:0000313" key="3">
    <source>
        <dbReference type="Proteomes" id="UP001196316"/>
    </source>
</evidence>
<sequence>MMEVSVIIPTYKPGEYISECISSLEEQDFPVSDYEVIIVLNGCDMPYRSMLQDIITDKGYVNVRLIQTDVPGVSNARNVGVDNAKGKYLLFIDDDDWVAGNDYLSSMHAMADLHTVVNSNVYLVDDKTREHLPYFLTSAYKRCRECPKLTLFNSRSFLSTTWGKLIPRDVIGDRRFDTKHKLGEDALFMFIVSDRITRMEIVPNADIVYNVRARENSVSRAHHRYSERVAVAMRLTCSYMGAYLKKPLKYDFLLFASRIYATISKLRKKVYE</sequence>
<reference evidence="2" key="1">
    <citation type="submission" date="2021-06" db="EMBL/GenBank/DDBJ databases">
        <title>Collection of gut derived symbiotic bacterial strains cultured from healthy donors.</title>
        <authorList>
            <person name="Lin H."/>
            <person name="Littmann E."/>
            <person name="Pamer E.G."/>
        </authorList>
    </citation>
    <scope>NUCLEOTIDE SEQUENCE</scope>
    <source>
        <strain evidence="2">MSK.21.60</strain>
    </source>
</reference>
<comment type="caution">
    <text evidence="2">The sequence shown here is derived from an EMBL/GenBank/DDBJ whole genome shotgun (WGS) entry which is preliminary data.</text>
</comment>
<dbReference type="InterPro" id="IPR001173">
    <property type="entry name" value="Glyco_trans_2-like"/>
</dbReference>
<accession>A0AAW4N5R5</accession>
<dbReference type="PANTHER" id="PTHR43685">
    <property type="entry name" value="GLYCOSYLTRANSFERASE"/>
    <property type="match status" value="1"/>
</dbReference>
<dbReference type="EMBL" id="JAHOEP010000013">
    <property type="protein sequence ID" value="MBV3408016.1"/>
    <property type="molecule type" value="Genomic_DNA"/>
</dbReference>